<evidence type="ECO:0000256" key="1">
    <source>
        <dbReference type="SAM" id="MobiDB-lite"/>
    </source>
</evidence>
<proteinExistence type="predicted"/>
<dbReference type="AlphaFoldDB" id="A0A4C1VB23"/>
<dbReference type="OrthoDB" id="7432095at2759"/>
<dbReference type="EMBL" id="BGZK01000312">
    <property type="protein sequence ID" value="GBP35946.1"/>
    <property type="molecule type" value="Genomic_DNA"/>
</dbReference>
<gene>
    <name evidence="2" type="ORF">EVAR_91497_1</name>
</gene>
<evidence type="ECO:0000313" key="2">
    <source>
        <dbReference type="EMBL" id="GBP35946.1"/>
    </source>
</evidence>
<keyword evidence="3" id="KW-1185">Reference proteome</keyword>
<accession>A0A4C1VB23</accession>
<sequence length="134" mass="15687">MSQLVPYHLLTGEHDELMFATMFDYRADDYNKPVRARTVTGLDPHRVVQFLRPRLRERRRSFHERAAGFPRGELTTGFSLSIFLLPSPCSLQQRFREVYRAVVKQSKINVGQMLARRRLPQRTPSPAADLPRHR</sequence>
<feature type="region of interest" description="Disordered" evidence="1">
    <location>
        <begin position="115"/>
        <end position="134"/>
    </location>
</feature>
<comment type="caution">
    <text evidence="2">The sequence shown here is derived from an EMBL/GenBank/DDBJ whole genome shotgun (WGS) entry which is preliminary data.</text>
</comment>
<evidence type="ECO:0000313" key="3">
    <source>
        <dbReference type="Proteomes" id="UP000299102"/>
    </source>
</evidence>
<reference evidence="2 3" key="1">
    <citation type="journal article" date="2019" name="Commun. Biol.">
        <title>The bagworm genome reveals a unique fibroin gene that provides high tensile strength.</title>
        <authorList>
            <person name="Kono N."/>
            <person name="Nakamura H."/>
            <person name="Ohtoshi R."/>
            <person name="Tomita M."/>
            <person name="Numata K."/>
            <person name="Arakawa K."/>
        </authorList>
    </citation>
    <scope>NUCLEOTIDE SEQUENCE [LARGE SCALE GENOMIC DNA]</scope>
</reference>
<protein>
    <submittedName>
        <fullName evidence="2">Uncharacterized protein</fullName>
    </submittedName>
</protein>
<dbReference type="Proteomes" id="UP000299102">
    <property type="component" value="Unassembled WGS sequence"/>
</dbReference>
<organism evidence="2 3">
    <name type="scientific">Eumeta variegata</name>
    <name type="common">Bagworm moth</name>
    <name type="synonym">Eumeta japonica</name>
    <dbReference type="NCBI Taxonomy" id="151549"/>
    <lineage>
        <taxon>Eukaryota</taxon>
        <taxon>Metazoa</taxon>
        <taxon>Ecdysozoa</taxon>
        <taxon>Arthropoda</taxon>
        <taxon>Hexapoda</taxon>
        <taxon>Insecta</taxon>
        <taxon>Pterygota</taxon>
        <taxon>Neoptera</taxon>
        <taxon>Endopterygota</taxon>
        <taxon>Lepidoptera</taxon>
        <taxon>Glossata</taxon>
        <taxon>Ditrysia</taxon>
        <taxon>Tineoidea</taxon>
        <taxon>Psychidae</taxon>
        <taxon>Oiketicinae</taxon>
        <taxon>Eumeta</taxon>
    </lineage>
</organism>
<name>A0A4C1VB23_EUMVA</name>